<protein>
    <submittedName>
        <fullName evidence="1">Uncharacterized protein</fullName>
    </submittedName>
</protein>
<comment type="caution">
    <text evidence="1">The sequence shown here is derived from an EMBL/GenBank/DDBJ whole genome shotgun (WGS) entry which is preliminary data.</text>
</comment>
<gene>
    <name evidence="1" type="ORF">Talka_02283</name>
</gene>
<dbReference type="EMBL" id="VJNB01000018">
    <property type="protein sequence ID" value="TSE18256.1"/>
    <property type="molecule type" value="Genomic_DNA"/>
</dbReference>
<evidence type="ECO:0000313" key="1">
    <source>
        <dbReference type="EMBL" id="TSE18256.1"/>
    </source>
</evidence>
<dbReference type="OrthoDB" id="6676442at2"/>
<accession>A0A554W3X9</accession>
<organism evidence="1 2">
    <name type="scientific">Tepidimonas alkaliphilus</name>
    <dbReference type="NCBI Taxonomy" id="2588942"/>
    <lineage>
        <taxon>Bacteria</taxon>
        <taxon>Pseudomonadati</taxon>
        <taxon>Pseudomonadota</taxon>
        <taxon>Betaproteobacteria</taxon>
        <taxon>Burkholderiales</taxon>
        <taxon>Tepidimonas</taxon>
    </lineage>
</organism>
<reference evidence="1 2" key="1">
    <citation type="submission" date="2019-07" db="EMBL/GenBank/DDBJ databases">
        <title>Tepidimonas alkaliphilus YIM 72238 draft genome.</title>
        <authorList>
            <person name="Da Costa M.S."/>
            <person name="Froufe H.J.C."/>
            <person name="Egas C."/>
            <person name="Albuquerque L."/>
        </authorList>
    </citation>
    <scope>NUCLEOTIDE SEQUENCE [LARGE SCALE GENOMIC DNA]</scope>
    <source>
        <strain evidence="1 2">YIM 72238</strain>
    </source>
</reference>
<dbReference type="AlphaFoldDB" id="A0A554W3X9"/>
<dbReference type="Proteomes" id="UP000315736">
    <property type="component" value="Unassembled WGS sequence"/>
</dbReference>
<keyword evidence="2" id="KW-1185">Reference proteome</keyword>
<proteinExistence type="predicted"/>
<dbReference type="RefSeq" id="WP_143891467.1">
    <property type="nucleotide sequence ID" value="NZ_VJNB01000018.1"/>
</dbReference>
<evidence type="ECO:0000313" key="2">
    <source>
        <dbReference type="Proteomes" id="UP000315736"/>
    </source>
</evidence>
<sequence>MAAIPANTKAFYTRFGLALSTVTGQEPRQACKDLGISEAALKSAFSIKGKNLQAKWDDERMERFNAGSPDPADAALLTSVLLWSSSLAASLKAGGIARAAFEEACLQAAQNDPQAASGDLAACWNVMVQAAQALKAKAAASGQHVQSVREAASAAACHFHSKLIHSSAESGALLRVGSTTKALPYLYSGHFEHLELDFFPNGTPTAATCRKANALLQQLRAGQTLAQEDREVAQAFEAAVQEMGSGEDRACNRFVDSRLRQLKIPKDGGYVVITPLACPGLSREIARWQEQIRQEKEEPGETAFRPTTLELGYGGANIQNATSIREVTRVLIFEAPNVAENATTAALSVIHRGWRVPIRDMAEALEAHIKHVRKNAWLDDHDSHLAKTIERADGGALQSAVQIAVADWREKLQALMEAAEDSPDLAEQARQAANSHGVLVKAMLDGGLGPEAVEALQHSIVQAIETYYDAKAHKEPETYLLSDKERTRLRDLVKELVGAKI</sequence>
<name>A0A554W3X9_9BURK</name>